<sequence length="113" mass="13333">MDSDEENSFDSSDSESEDCQNYSVNEDSSSDDDDLSVFEERQEIHVFERCLSQRYESQEGVWTSEEPRGFLNTRDFQHQILVPIPDDQRENEAFYFSLFITDSMIEKQAKFSF</sequence>
<evidence type="ECO:0000256" key="1">
    <source>
        <dbReference type="SAM" id="MobiDB-lite"/>
    </source>
</evidence>
<feature type="compositionally biased region" description="Acidic residues" evidence="1">
    <location>
        <begin position="1"/>
        <end position="18"/>
    </location>
</feature>
<dbReference type="AlphaFoldDB" id="A0A914DQ02"/>
<dbReference type="Proteomes" id="UP000887540">
    <property type="component" value="Unplaced"/>
</dbReference>
<evidence type="ECO:0000313" key="3">
    <source>
        <dbReference type="WBParaSite" id="ACRNAN_scaffold33572.g29798.t1"/>
    </source>
</evidence>
<accession>A0A914DQ02</accession>
<dbReference type="WBParaSite" id="ACRNAN_scaffold33572.g29798.t1">
    <property type="protein sequence ID" value="ACRNAN_scaffold33572.g29798.t1"/>
    <property type="gene ID" value="ACRNAN_scaffold33572.g29798"/>
</dbReference>
<keyword evidence="2" id="KW-1185">Reference proteome</keyword>
<proteinExistence type="predicted"/>
<name>A0A914DQ02_9BILA</name>
<organism evidence="2 3">
    <name type="scientific">Acrobeloides nanus</name>
    <dbReference type="NCBI Taxonomy" id="290746"/>
    <lineage>
        <taxon>Eukaryota</taxon>
        <taxon>Metazoa</taxon>
        <taxon>Ecdysozoa</taxon>
        <taxon>Nematoda</taxon>
        <taxon>Chromadorea</taxon>
        <taxon>Rhabditida</taxon>
        <taxon>Tylenchina</taxon>
        <taxon>Cephalobomorpha</taxon>
        <taxon>Cephaloboidea</taxon>
        <taxon>Cephalobidae</taxon>
        <taxon>Acrobeloides</taxon>
    </lineage>
</organism>
<protein>
    <submittedName>
        <fullName evidence="3">Uncharacterized protein</fullName>
    </submittedName>
</protein>
<evidence type="ECO:0000313" key="2">
    <source>
        <dbReference type="Proteomes" id="UP000887540"/>
    </source>
</evidence>
<reference evidence="3" key="1">
    <citation type="submission" date="2022-11" db="UniProtKB">
        <authorList>
            <consortium name="WormBaseParasite"/>
        </authorList>
    </citation>
    <scope>IDENTIFICATION</scope>
</reference>
<feature type="region of interest" description="Disordered" evidence="1">
    <location>
        <begin position="1"/>
        <end position="35"/>
    </location>
</feature>